<dbReference type="InterPro" id="IPR039448">
    <property type="entry name" value="Beta_helix"/>
</dbReference>
<dbReference type="NCBIfam" id="TIGR03804">
    <property type="entry name" value="para_beta_helix"/>
    <property type="match status" value="1"/>
</dbReference>
<dbReference type="InterPro" id="IPR038490">
    <property type="entry name" value="Gingipain_propep_sf"/>
</dbReference>
<feature type="domain" description="Fibronectin type-III" evidence="1">
    <location>
        <begin position="423"/>
        <end position="515"/>
    </location>
</feature>
<name>A0A7G9YST4_9EURY</name>
<dbReference type="GO" id="GO:0046872">
    <property type="term" value="F:metal ion binding"/>
    <property type="evidence" value="ECO:0007669"/>
    <property type="project" value="InterPro"/>
</dbReference>
<dbReference type="SMART" id="SM00710">
    <property type="entry name" value="PbH1"/>
    <property type="match status" value="3"/>
</dbReference>
<dbReference type="SUPFAM" id="SSF49363">
    <property type="entry name" value="Purple acid phosphatase, N-terminal domain"/>
    <property type="match status" value="1"/>
</dbReference>
<dbReference type="InterPro" id="IPR011050">
    <property type="entry name" value="Pectin_lyase_fold/virulence"/>
</dbReference>
<organism evidence="2">
    <name type="scientific">Candidatus Methanophagaceae archaeon ANME-1 ERB6</name>
    <dbReference type="NCBI Taxonomy" id="2759912"/>
    <lineage>
        <taxon>Archaea</taxon>
        <taxon>Methanobacteriati</taxon>
        <taxon>Methanobacteriota</taxon>
        <taxon>Stenosarchaea group</taxon>
        <taxon>Methanomicrobia</taxon>
        <taxon>Candidatus Methanophagales</taxon>
        <taxon>Candidatus Methanophagaceae</taxon>
    </lineage>
</organism>
<dbReference type="InterPro" id="IPR029030">
    <property type="entry name" value="Caspase-like_dom_sf"/>
</dbReference>
<dbReference type="Gene3D" id="2.160.20.10">
    <property type="entry name" value="Single-stranded right-handed beta-helix, Pectin lyase-like"/>
    <property type="match status" value="1"/>
</dbReference>
<reference evidence="2" key="1">
    <citation type="submission" date="2020-06" db="EMBL/GenBank/DDBJ databases">
        <title>Unique genomic features of the anaerobic methanotrophic archaea.</title>
        <authorList>
            <person name="Chadwick G.L."/>
            <person name="Skennerton C.T."/>
            <person name="Laso-Perez R."/>
            <person name="Leu A.O."/>
            <person name="Speth D.R."/>
            <person name="Yu H."/>
            <person name="Morgan-Lang C."/>
            <person name="Hatzenpichler R."/>
            <person name="Goudeau D."/>
            <person name="Malmstrom R."/>
            <person name="Brazelton W.J."/>
            <person name="Woyke T."/>
            <person name="Hallam S.J."/>
            <person name="Tyson G.W."/>
            <person name="Wegener G."/>
            <person name="Boetius A."/>
            <person name="Orphan V."/>
        </authorList>
    </citation>
    <scope>NUCLEOTIDE SEQUENCE</scope>
</reference>
<gene>
    <name evidence="2" type="ORF">HCFNICHJ_00025</name>
</gene>
<dbReference type="InterPro" id="IPR015914">
    <property type="entry name" value="PAPs_N"/>
</dbReference>
<proteinExistence type="predicted"/>
<evidence type="ECO:0000313" key="2">
    <source>
        <dbReference type="EMBL" id="QNO51068.1"/>
    </source>
</evidence>
<dbReference type="InterPro" id="IPR003961">
    <property type="entry name" value="FN3_dom"/>
</dbReference>
<dbReference type="SUPFAM" id="SSF69322">
    <property type="entry name" value="Tricorn protease domain 2"/>
    <property type="match status" value="1"/>
</dbReference>
<dbReference type="Gene3D" id="2.60.40.380">
    <property type="entry name" value="Purple acid phosphatase-like, N-terminal"/>
    <property type="match status" value="1"/>
</dbReference>
<dbReference type="PROSITE" id="PS50853">
    <property type="entry name" value="FN3"/>
    <property type="match status" value="1"/>
</dbReference>
<dbReference type="InterPro" id="IPR012334">
    <property type="entry name" value="Pectin_lyas_fold"/>
</dbReference>
<dbReference type="Pfam" id="PF07705">
    <property type="entry name" value="CARDB"/>
    <property type="match status" value="4"/>
</dbReference>
<dbReference type="Gene3D" id="2.60.40.3800">
    <property type="match status" value="1"/>
</dbReference>
<protein>
    <recommendedName>
        <fullName evidence="1">Fibronectin type-III domain-containing protein</fullName>
    </recommendedName>
</protein>
<dbReference type="EMBL" id="MT631459">
    <property type="protein sequence ID" value="QNO51068.1"/>
    <property type="molecule type" value="Genomic_DNA"/>
</dbReference>
<dbReference type="SUPFAM" id="SSF52129">
    <property type="entry name" value="Caspase-like"/>
    <property type="match status" value="1"/>
</dbReference>
<dbReference type="GO" id="GO:0003993">
    <property type="term" value="F:acid phosphatase activity"/>
    <property type="evidence" value="ECO:0007669"/>
    <property type="project" value="InterPro"/>
</dbReference>
<dbReference type="Gene3D" id="2.60.40.10">
    <property type="entry name" value="Immunoglobulins"/>
    <property type="match status" value="5"/>
</dbReference>
<dbReference type="InterPro" id="IPR011635">
    <property type="entry name" value="CARDB"/>
</dbReference>
<dbReference type="InterPro" id="IPR013783">
    <property type="entry name" value="Ig-like_fold"/>
</dbReference>
<dbReference type="SUPFAM" id="SSF51126">
    <property type="entry name" value="Pectin lyase-like"/>
    <property type="match status" value="1"/>
</dbReference>
<dbReference type="CDD" id="cd00063">
    <property type="entry name" value="FN3"/>
    <property type="match status" value="1"/>
</dbReference>
<dbReference type="Pfam" id="PF13229">
    <property type="entry name" value="Beta_helix"/>
    <property type="match status" value="1"/>
</dbReference>
<dbReference type="Pfam" id="PF16656">
    <property type="entry name" value="Pur_ac_phosph_N"/>
    <property type="match status" value="1"/>
</dbReference>
<dbReference type="InterPro" id="IPR022441">
    <property type="entry name" value="Para_beta_helix_rpt-2"/>
</dbReference>
<evidence type="ECO:0000259" key="1">
    <source>
        <dbReference type="PROSITE" id="PS50853"/>
    </source>
</evidence>
<dbReference type="SMART" id="SM00060">
    <property type="entry name" value="FN3"/>
    <property type="match status" value="2"/>
</dbReference>
<accession>A0A7G9YST4</accession>
<dbReference type="InterPro" id="IPR008963">
    <property type="entry name" value="Purple_acid_Pase-like_N"/>
</dbReference>
<dbReference type="InterPro" id="IPR006626">
    <property type="entry name" value="PbH1"/>
</dbReference>
<sequence>MNPHQAEKDNGAVSDVNVTASSTTCNSCSDCTNKLNGKYDTVKLTRDLINVKGSCITFGANNVVFSGNGHKIDGDDTGEFESGITMSSKSGNTIKNCDITDFESGITLYGSSKNKIYDNEVSSNYYDGIWISTNSNSNNIHDNLIEDNGNYGVYFSSESNNNIFSKNVVCSNPTDIRDYDKNSGDDNTCDTAHNWNDDGTNGCTYSCPAEKPDLIITEIICDRANDRIGYKIKNIGDATAPKGHYTTLFVDGAFKIKEQVDVNLAPGASSQRYFDYYSWQCSPPQDNVKVCADYGDFVDESNEKNNCREETCQCAPPEKPDLIITDVWNEDSTICYQVRNIGNATAPKGHYTALSIDGEPVVNDLVDVELAPKERLKQCFNYGWQCSPPDDTITVCVDHKDIVDEASEENNCRNETWKCDNTPPVIVSGPVVSGVTPSSVTISWTTNEDSDSMVEFGRTAGKYEDQKFSLKMKQEHKVILTDLLPSTTYRYVVESTDASENTVVSQDGFFETGPVPDDEPPVVHALNITRGKGNFLYYEMSADVSDNIGVERVEFYMVDVLIGTDYNEPYQCYIVADDMEIDGMEISREAFFREHTVETIVVDLGGMILESPVRWGPPYEVMNVQAEILTPCCSHPRPYPGYLYTDGGAVPDGTTVDITVRAVEFEWGEEILGTPEYSGGMPPSMREHIPHPVQRVGFYLDGTRIGTSTTPSSTDENYIYTHTWDASGLVAGDYEIEVRAVATDGTVENATCTVTVAEGMPTVMLARSVSRIDNYFEVTLTLSNPGDASARVDTITDHVVGFQAVGKSAEEYSVTTDYTTATKDCEILIDLFTDTTDTITLSPDDDPIRVKYSVVPILYKDATDYSIGEAETVTRYYDPSGRLEENRITSPCVGDECFPSSVDNAIETSDYLIVTNPSRLFIFNIDAEVNILLSEMAHLAYLKQGVLGYLETTTDLTTGNLIEPGGGWASQLHSIFSNTLGGYLLIVGEMEIVSSWHLHGFDIHWSDGGVTDDVHFTDHPYADTTDDGAPDLIVGRIVGDSATALTTPIQVSIGVHEGSAGFGFDRSDALLVSGTGGGESDMVNAINRAADTIDGEFAVDVLHWRDYATASQRLREFRNRAPNKDVICYDGHGGVDSWSAVGNSNFPVNFGSVNPFAFALACSAGNYERGDDNNIAEAFFDSGTAVYIGSTENSPGTQNDDAANRFFDNHWDSDVSIGYAFTEMERDRWSHGDGWQFWVYEYNLYGDPKFGAVSPPGDRGASMLAGLQTPLSSLRVEVPDYEVTARQKLDYVEIPGGDLLLEEGEYRILYYTVSINYPRGYKVQDVFLTNRSRLVTDTDLNIPITTIACRMSNDESPSGNGGGWVPEETYRWQIIQNPDGSTTLLIMMYPFYYNHLTTDVEFYRNYTFEISYTTSTVEIAALRTDKDAYQQGDDILIDLWLNNSGDTQDVLVDAVVKAGGSGEVAFGLLLRTLKEFAGHASFSPHWDSSGIVPGYYIVEVTLKDTGGNVLDRKTEMFRLGISSGEITNFTATPEYFDIGDDIDINMAFNNNGTVNITGVAVTRILNLTGDVVEEFRHNVTDLMPSESIGFDDTWDTSGAEEGSYKILGYVLYDSKATSPATVIVTSVPIEKKPDLEIVKKWESWVDKEKGTYTVTYVVHNNGTTVAPAGHHTTLYIDEEAVEHKPVPVTLKPCDKYEDTFKTVVKCTPPGDKITVCVDNYDKVEELDEGNNCMTNVWHCPVPAKKPDLVIKDIKLTKMEGYCYVDYLISNTGTVSAAASTTYLYVDGKKVASDSTGALATGASRWDRFTYRATGTHTYKVCADGPNAISESNEANNCRTEKLTCPLSRDIYFADGGESPGSVYHYNTTTGIEETVYTRPSRRLHSFSFHPAIPEKLYYVNANENKIYRTLQLPSGWTPEEVVYTHTTYVSDIAFAFDKDGELRLYFSEATGGGGNGKIYKIEDGKASLYYEVKLADVGGSWGGDFAFDDKGNLYLSSGNQIPASIYKVEEGKVKEIFKDEKEPISGLVYADGALYYANWGTKIYRLDLSTKERTVVYSNTKRTWLSDVDFRPGGIG</sequence>